<dbReference type="Proteomes" id="UP000279760">
    <property type="component" value="Chromosome 2"/>
</dbReference>
<reference evidence="2 3" key="1">
    <citation type="submission" date="2018-11" db="EMBL/GenBank/DDBJ databases">
        <title>Complete Genome Sequence of Vbrio mediterranei 117-T6: a Potential Pathogen Bacteria Isolated from the Conchocelis of Pyropia.</title>
        <authorList>
            <person name="Liu Q."/>
        </authorList>
    </citation>
    <scope>NUCLEOTIDE SEQUENCE [LARGE SCALE GENOMIC DNA]</scope>
    <source>
        <strain evidence="2 3">117-T6</strain>
    </source>
</reference>
<name>A0A3G4VIN6_9VIBR</name>
<dbReference type="AlphaFoldDB" id="A0A3G4VIN6"/>
<dbReference type="RefSeq" id="WP_124942126.1">
    <property type="nucleotide sequence ID" value="NZ_CP033578.1"/>
</dbReference>
<evidence type="ECO:0000313" key="2">
    <source>
        <dbReference type="EMBL" id="AYV24687.1"/>
    </source>
</evidence>
<evidence type="ECO:0000256" key="1">
    <source>
        <dbReference type="SAM" id="SignalP"/>
    </source>
</evidence>
<accession>A0A3G4VIN6</accession>
<keyword evidence="1" id="KW-0732">Signal</keyword>
<evidence type="ECO:0008006" key="4">
    <source>
        <dbReference type="Google" id="ProtNLM"/>
    </source>
</evidence>
<feature type="chain" id="PRO_5018053099" description="DUF1439 domain-containing protein" evidence="1">
    <location>
        <begin position="19"/>
        <end position="191"/>
    </location>
</feature>
<dbReference type="EMBL" id="CP033578">
    <property type="protein sequence ID" value="AYV24687.1"/>
    <property type="molecule type" value="Genomic_DNA"/>
</dbReference>
<sequence>MKLRILLLSLLIPSISFAMTTWPSRYVMGELPLSTLNQVRSLSDVYDCGEIEHQRFCGFDAKYRGIPMVAEIDVVNQSVARVSFFIPMTVTNYTRLQTLLRSDGYQLKSVKIAGKELIVEDLINQDLPHIADKKLIEFLNLYPISESKLFTWIRKNEIQNTLATETLLMTSDKEQIMLTWDFPQLSNTVTQ</sequence>
<gene>
    <name evidence="2" type="ORF">ECB94_25960</name>
</gene>
<organism evidence="2 3">
    <name type="scientific">Vibrio mediterranei</name>
    <dbReference type="NCBI Taxonomy" id="689"/>
    <lineage>
        <taxon>Bacteria</taxon>
        <taxon>Pseudomonadati</taxon>
        <taxon>Pseudomonadota</taxon>
        <taxon>Gammaproteobacteria</taxon>
        <taxon>Vibrionales</taxon>
        <taxon>Vibrionaceae</taxon>
        <taxon>Vibrio</taxon>
    </lineage>
</organism>
<evidence type="ECO:0000313" key="3">
    <source>
        <dbReference type="Proteomes" id="UP000279760"/>
    </source>
</evidence>
<feature type="signal peptide" evidence="1">
    <location>
        <begin position="1"/>
        <end position="18"/>
    </location>
</feature>
<protein>
    <recommendedName>
        <fullName evidence="4">DUF1439 domain-containing protein</fullName>
    </recommendedName>
</protein>
<proteinExistence type="predicted"/>